<comment type="caution">
    <text evidence="2">The sequence shown here is derived from an EMBL/GenBank/DDBJ whole genome shotgun (WGS) entry which is preliminary data.</text>
</comment>
<evidence type="ECO:0000313" key="2">
    <source>
        <dbReference type="EMBL" id="RRT85920.1"/>
    </source>
</evidence>
<accession>A0A427BBM1</accession>
<dbReference type="AlphaFoldDB" id="A0A427BBM1"/>
<proteinExistence type="predicted"/>
<evidence type="ECO:0000256" key="1">
    <source>
        <dbReference type="SAM" id="MobiDB-lite"/>
    </source>
</evidence>
<organism evidence="2 3">
    <name type="scientific">Ensete ventricosum</name>
    <name type="common">Abyssinian banana</name>
    <name type="synonym">Musa ensete</name>
    <dbReference type="NCBI Taxonomy" id="4639"/>
    <lineage>
        <taxon>Eukaryota</taxon>
        <taxon>Viridiplantae</taxon>
        <taxon>Streptophyta</taxon>
        <taxon>Embryophyta</taxon>
        <taxon>Tracheophyta</taxon>
        <taxon>Spermatophyta</taxon>
        <taxon>Magnoliopsida</taxon>
        <taxon>Liliopsida</taxon>
        <taxon>Zingiberales</taxon>
        <taxon>Musaceae</taxon>
        <taxon>Ensete</taxon>
    </lineage>
</organism>
<evidence type="ECO:0008006" key="4">
    <source>
        <dbReference type="Google" id="ProtNLM"/>
    </source>
</evidence>
<reference evidence="2 3" key="1">
    <citation type="journal article" date="2014" name="Agronomy (Basel)">
        <title>A Draft Genome Sequence for Ensete ventricosum, the Drought-Tolerant Tree Against Hunger.</title>
        <authorList>
            <person name="Harrison J."/>
            <person name="Moore K.A."/>
            <person name="Paszkiewicz K."/>
            <person name="Jones T."/>
            <person name="Grant M."/>
            <person name="Ambacheew D."/>
            <person name="Muzemil S."/>
            <person name="Studholme D.J."/>
        </authorList>
    </citation>
    <scope>NUCLEOTIDE SEQUENCE [LARGE SCALE GENOMIC DNA]</scope>
</reference>
<sequence length="137" mass="15356">MPSIYNGIYSAKLAIKAVHADNEQKYGPFWSVLDNHWNSVFHHPLYVAAYFLNPSYRYRPNFMAVREALYHNAEQAESYGTEINENEEFNGGSKKTSTYIALPELLETSGAHPAGASGAATDEDDTDLDFLDDDLDD</sequence>
<feature type="region of interest" description="Disordered" evidence="1">
    <location>
        <begin position="109"/>
        <end position="137"/>
    </location>
</feature>
<dbReference type="EMBL" id="AMZH03000041">
    <property type="protein sequence ID" value="RRT85920.1"/>
    <property type="molecule type" value="Genomic_DNA"/>
</dbReference>
<dbReference type="Proteomes" id="UP000287651">
    <property type="component" value="Unassembled WGS sequence"/>
</dbReference>
<dbReference type="SUPFAM" id="SSF53098">
    <property type="entry name" value="Ribonuclease H-like"/>
    <property type="match status" value="1"/>
</dbReference>
<evidence type="ECO:0000313" key="3">
    <source>
        <dbReference type="Proteomes" id="UP000287651"/>
    </source>
</evidence>
<dbReference type="InterPro" id="IPR012337">
    <property type="entry name" value="RNaseH-like_sf"/>
</dbReference>
<protein>
    <recommendedName>
        <fullName evidence="4">DUF659 domain-containing protein</fullName>
    </recommendedName>
</protein>
<feature type="compositionally biased region" description="Low complexity" evidence="1">
    <location>
        <begin position="109"/>
        <end position="120"/>
    </location>
</feature>
<feature type="compositionally biased region" description="Acidic residues" evidence="1">
    <location>
        <begin position="121"/>
        <end position="137"/>
    </location>
</feature>
<name>A0A427BBM1_ENSVE</name>
<gene>
    <name evidence="2" type="ORF">B296_00000378</name>
</gene>